<reference evidence="4 5" key="1">
    <citation type="journal article" date="2014" name="Genome Announc.">
        <title>Complete Genome Sequence of Neisseria meningitidis Serogroup A Strain NMA510612, Isolated from a Patient with Bacterial Meningitis in China.</title>
        <authorList>
            <person name="Zhang Y."/>
            <person name="Yang J."/>
            <person name="Xu L."/>
            <person name="Zhu Y."/>
            <person name="Liu B."/>
            <person name="Shao Z."/>
            <person name="Zhang X."/>
            <person name="Jin Q."/>
        </authorList>
    </citation>
    <scope>NUCLEOTIDE SEQUENCE [LARGE SCALE GENOMIC DNA]</scope>
    <source>
        <strain evidence="5">NMA510612</strain>
    </source>
</reference>
<feature type="compositionally biased region" description="Polar residues" evidence="2">
    <location>
        <begin position="125"/>
        <end position="142"/>
    </location>
</feature>
<organism evidence="4 5">
    <name type="scientific">Neisseria meningitidis</name>
    <dbReference type="NCBI Taxonomy" id="487"/>
    <lineage>
        <taxon>Bacteria</taxon>
        <taxon>Pseudomonadati</taxon>
        <taxon>Pseudomonadota</taxon>
        <taxon>Betaproteobacteria</taxon>
        <taxon>Neisseriales</taxon>
        <taxon>Neisseriaceae</taxon>
        <taxon>Neisseria</taxon>
    </lineage>
</organism>
<evidence type="ECO:0000256" key="2">
    <source>
        <dbReference type="SAM" id="MobiDB-lite"/>
    </source>
</evidence>
<feature type="region of interest" description="Disordered" evidence="2">
    <location>
        <begin position="36"/>
        <end position="226"/>
    </location>
</feature>
<protein>
    <recommendedName>
        <fullName evidence="3">Transferrin-binding protein B C-lobe/N-lobe beta-barrel domain-containing protein</fullName>
    </recommendedName>
</protein>
<dbReference type="Gene3D" id="2.40.160.90">
    <property type="match status" value="1"/>
</dbReference>
<evidence type="ECO:0000256" key="1">
    <source>
        <dbReference type="ARBA" id="ARBA00004442"/>
    </source>
</evidence>
<reference evidence="5" key="2">
    <citation type="submission" date="2014-02" db="EMBL/GenBank/DDBJ databases">
        <title>Complete Genome Sequence of Neisseria meningitides, serogroup A strain 510612.</title>
        <authorList>
            <person name="Zhang X."/>
            <person name="Zhang Y."/>
            <person name="Yang J."/>
            <person name="Zhu Y."/>
            <person name="Jin Q."/>
        </authorList>
    </citation>
    <scope>NUCLEOTIDE SEQUENCE</scope>
    <source>
        <strain evidence="5">NMA510612</strain>
    </source>
</reference>
<dbReference type="GO" id="GO:0009279">
    <property type="term" value="C:cell outer membrane"/>
    <property type="evidence" value="ECO:0007669"/>
    <property type="project" value="UniProtKB-SubCell"/>
</dbReference>
<evidence type="ECO:0000313" key="4">
    <source>
        <dbReference type="EMBL" id="AHW74641.1"/>
    </source>
</evidence>
<feature type="compositionally biased region" description="Polar residues" evidence="2">
    <location>
        <begin position="101"/>
        <end position="114"/>
    </location>
</feature>
<dbReference type="InterPro" id="IPR011250">
    <property type="entry name" value="OMP/PagP_B-barrel"/>
</dbReference>
<name>X5EMH5_NEIME</name>
<proteinExistence type="predicted"/>
<feature type="domain" description="Transferrin-binding protein B C-lobe/N-lobe beta-barrel" evidence="3">
    <location>
        <begin position="400"/>
        <end position="509"/>
    </location>
</feature>
<evidence type="ECO:0000259" key="3">
    <source>
        <dbReference type="Pfam" id="PF01298"/>
    </source>
</evidence>
<dbReference type="KEGG" id="nmx:NMA510612_0327"/>
<sequence length="512" mass="53484">MAETIPAALNMKEMMMFKRSVIAMACIVALSACGGGGGGSPDVKSADTLSKPAAPVVTEDVGEEVLPKEKKDEEAVSGAPQADTQDATAGKGGQDMAAVSAENTGNGGAATTDNPENKDEGPQNDMPQNAADTDSSTPNHTPAPNMPTRDMGNQAPDAGESAQPANQPDMANAADGMQGDDPSAGENAGNTADQAANQAENNQVGGSQNPASSTNPNATNGGSDFGRINVANGIKLDSGSENVTLTHCKDKVCDRDFLDEEAPPKSEFEKLSDEEKINKYKKDEQRENFVGLVADRVEKNGINKYVIIYKDKSASSSSARFRRSARSRRSLPAEMPLIPVNQADTLIVDGEAVSLTGHSGNIFAPEGNYRYLTYGAEKLSGGSYALSVQGEPAKGEMLAGTAVYNGEVLHFHMENGRPSLSGGRFAAKVDFGSKSVDGIIDSGDDLHMGTQKFKAVIDGNGFKGTWTENGGGDVSGRFYGPAGEEVAGKYSYRPTDAEKGGFGVFAGKKEQD</sequence>
<dbReference type="SUPFAM" id="SSF56925">
    <property type="entry name" value="OMPA-like"/>
    <property type="match status" value="1"/>
</dbReference>
<dbReference type="Proteomes" id="UP000023582">
    <property type="component" value="Chromosome"/>
</dbReference>
<accession>X5EMH5</accession>
<comment type="subcellular location">
    <subcellularLocation>
        <location evidence="1">Cell outer membrane</location>
    </subcellularLocation>
</comment>
<dbReference type="EMBL" id="CP007524">
    <property type="protein sequence ID" value="AHW74641.1"/>
    <property type="molecule type" value="Genomic_DNA"/>
</dbReference>
<evidence type="ECO:0000313" key="5">
    <source>
        <dbReference type="Proteomes" id="UP000023582"/>
    </source>
</evidence>
<feature type="compositionally biased region" description="Low complexity" evidence="2">
    <location>
        <begin position="194"/>
        <end position="203"/>
    </location>
</feature>
<feature type="compositionally biased region" description="Basic and acidic residues" evidence="2">
    <location>
        <begin position="65"/>
        <end position="74"/>
    </location>
</feature>
<dbReference type="Pfam" id="PF01298">
    <property type="entry name" value="TbpB_B_D"/>
    <property type="match status" value="1"/>
</dbReference>
<dbReference type="Gene3D" id="6.20.50.70">
    <property type="match status" value="1"/>
</dbReference>
<gene>
    <name evidence="4" type="ORF">NMA510612_0327</name>
</gene>
<feature type="compositionally biased region" description="Polar residues" evidence="2">
    <location>
        <begin position="204"/>
        <end position="222"/>
    </location>
</feature>
<dbReference type="AlphaFoldDB" id="X5EMH5"/>
<dbReference type="PATRIC" id="fig|487.517.peg.325"/>
<dbReference type="InterPro" id="IPR001677">
    <property type="entry name" value="TbpB_B_D"/>
</dbReference>